<keyword evidence="4" id="KW-0808">Transferase</keyword>
<dbReference type="PANTHER" id="PTHR11254">
    <property type="entry name" value="HECT DOMAIN UBIQUITIN-PROTEIN LIGASE"/>
    <property type="match status" value="1"/>
</dbReference>
<evidence type="ECO:0000256" key="8">
    <source>
        <dbReference type="ARBA" id="ARBA00022833"/>
    </source>
</evidence>
<dbReference type="AlphaFoldDB" id="W4H5N9"/>
<dbReference type="InterPro" id="IPR036443">
    <property type="entry name" value="Znf_RanBP2_sf"/>
</dbReference>
<keyword evidence="5" id="KW-0479">Metal-binding</keyword>
<feature type="domain" description="HECT" evidence="14">
    <location>
        <begin position="431"/>
        <end position="781"/>
    </location>
</feature>
<dbReference type="STRING" id="112090.W4H5N9"/>
<evidence type="ECO:0000256" key="5">
    <source>
        <dbReference type="ARBA" id="ARBA00022723"/>
    </source>
</evidence>
<dbReference type="EC" id="2.3.2.26" evidence="3"/>
<dbReference type="EMBL" id="KI913116">
    <property type="protein sequence ID" value="ETV86448.1"/>
    <property type="molecule type" value="Genomic_DNA"/>
</dbReference>
<gene>
    <name evidence="15" type="ORF">H257_01644</name>
</gene>
<protein>
    <recommendedName>
        <fullName evidence="3">HECT-type E3 ubiquitin transferase</fullName>
        <ecNumber evidence="3">2.3.2.26</ecNumber>
    </recommendedName>
</protein>
<dbReference type="InterPro" id="IPR050409">
    <property type="entry name" value="E3_ubiq-protein_ligase"/>
</dbReference>
<organism evidence="15">
    <name type="scientific">Aphanomyces astaci</name>
    <name type="common">Crayfish plague agent</name>
    <dbReference type="NCBI Taxonomy" id="112090"/>
    <lineage>
        <taxon>Eukaryota</taxon>
        <taxon>Sar</taxon>
        <taxon>Stramenopiles</taxon>
        <taxon>Oomycota</taxon>
        <taxon>Saprolegniomycetes</taxon>
        <taxon>Saprolegniales</taxon>
        <taxon>Verrucalvaceae</taxon>
        <taxon>Aphanomyces</taxon>
    </lineage>
</organism>
<dbReference type="SUPFAM" id="SSF90209">
    <property type="entry name" value="Ran binding protein zinc finger-like"/>
    <property type="match status" value="1"/>
</dbReference>
<evidence type="ECO:0000256" key="3">
    <source>
        <dbReference type="ARBA" id="ARBA00012485"/>
    </source>
</evidence>
<dbReference type="CDD" id="cd00078">
    <property type="entry name" value="HECTc"/>
    <property type="match status" value="1"/>
</dbReference>
<comment type="pathway">
    <text evidence="2">Protein modification; protein ubiquitination.</text>
</comment>
<evidence type="ECO:0000256" key="1">
    <source>
        <dbReference type="ARBA" id="ARBA00000885"/>
    </source>
</evidence>
<dbReference type="PROSITE" id="PS50199">
    <property type="entry name" value="ZF_RANBP2_2"/>
    <property type="match status" value="1"/>
</dbReference>
<dbReference type="GO" id="GO:0008270">
    <property type="term" value="F:zinc ion binding"/>
    <property type="evidence" value="ECO:0007669"/>
    <property type="project" value="UniProtKB-KW"/>
</dbReference>
<dbReference type="Gene3D" id="3.30.2410.10">
    <property type="entry name" value="Hect, E3 ligase catalytic domain"/>
    <property type="match status" value="1"/>
</dbReference>
<keyword evidence="12" id="KW-0812">Transmembrane</keyword>
<dbReference type="SUPFAM" id="SSF56204">
    <property type="entry name" value="Hect, E3 ligase catalytic domain"/>
    <property type="match status" value="1"/>
</dbReference>
<dbReference type="SMART" id="SM00119">
    <property type="entry name" value="HECTc"/>
    <property type="match status" value="1"/>
</dbReference>
<dbReference type="InterPro" id="IPR001876">
    <property type="entry name" value="Znf_RanBP2"/>
</dbReference>
<evidence type="ECO:0000256" key="10">
    <source>
        <dbReference type="PROSITE-ProRule" id="PRU00322"/>
    </source>
</evidence>
<evidence type="ECO:0000256" key="11">
    <source>
        <dbReference type="SAM" id="MobiDB-lite"/>
    </source>
</evidence>
<feature type="compositionally biased region" description="Low complexity" evidence="11">
    <location>
        <begin position="298"/>
        <end position="314"/>
    </location>
</feature>
<dbReference type="GO" id="GO:0061630">
    <property type="term" value="F:ubiquitin protein ligase activity"/>
    <property type="evidence" value="ECO:0007669"/>
    <property type="project" value="UniProtKB-EC"/>
</dbReference>
<dbReference type="GO" id="GO:0016567">
    <property type="term" value="P:protein ubiquitination"/>
    <property type="evidence" value="ECO:0007669"/>
    <property type="project" value="TreeGrafter"/>
</dbReference>
<dbReference type="Gene3D" id="4.10.1060.10">
    <property type="entry name" value="Zinc finger, RanBP2-type"/>
    <property type="match status" value="1"/>
</dbReference>
<keyword evidence="8" id="KW-0862">Zinc</keyword>
<reference evidence="15" key="1">
    <citation type="submission" date="2013-12" db="EMBL/GenBank/DDBJ databases">
        <title>The Genome Sequence of Aphanomyces astaci APO3.</title>
        <authorList>
            <consortium name="The Broad Institute Genomics Platform"/>
            <person name="Russ C."/>
            <person name="Tyler B."/>
            <person name="van West P."/>
            <person name="Dieguez-Uribeondo J."/>
            <person name="Young S.K."/>
            <person name="Zeng Q."/>
            <person name="Gargeya S."/>
            <person name="Fitzgerald M."/>
            <person name="Abouelleil A."/>
            <person name="Alvarado L."/>
            <person name="Chapman S.B."/>
            <person name="Gainer-Dewar J."/>
            <person name="Goldberg J."/>
            <person name="Griggs A."/>
            <person name="Gujja S."/>
            <person name="Hansen M."/>
            <person name="Howarth C."/>
            <person name="Imamovic A."/>
            <person name="Ireland A."/>
            <person name="Larimer J."/>
            <person name="McCowan C."/>
            <person name="Murphy C."/>
            <person name="Pearson M."/>
            <person name="Poon T.W."/>
            <person name="Priest M."/>
            <person name="Roberts A."/>
            <person name="Saif S."/>
            <person name="Shea T."/>
            <person name="Sykes S."/>
            <person name="Wortman J."/>
            <person name="Nusbaum C."/>
            <person name="Birren B."/>
        </authorList>
    </citation>
    <scope>NUCLEOTIDE SEQUENCE [LARGE SCALE GENOMIC DNA]</scope>
    <source>
        <strain evidence="15">APO3</strain>
    </source>
</reference>
<evidence type="ECO:0000259" key="14">
    <source>
        <dbReference type="PROSITE" id="PS50237"/>
    </source>
</evidence>
<keyword evidence="12" id="KW-0472">Membrane</keyword>
<dbReference type="GO" id="GO:0006511">
    <property type="term" value="P:ubiquitin-dependent protein catabolic process"/>
    <property type="evidence" value="ECO:0007669"/>
    <property type="project" value="TreeGrafter"/>
</dbReference>
<dbReference type="InterPro" id="IPR000569">
    <property type="entry name" value="HECT_dom"/>
</dbReference>
<feature type="region of interest" description="Disordered" evidence="11">
    <location>
        <begin position="204"/>
        <end position="233"/>
    </location>
</feature>
<dbReference type="VEuPathDB" id="FungiDB:H257_01644"/>
<feature type="domain" description="RanBP2-type" evidence="13">
    <location>
        <begin position="66"/>
        <end position="97"/>
    </location>
</feature>
<name>W4H5N9_APHAT</name>
<sequence>MAVLFGVQLSSTTAGIVYALLGLALVLLIGAIIYYWNYARRIERFLENDNRHNNMMRQDLVDTFVARGEKEWTCSICFHENHPTKKECVMCGTPQIVVDTINSHYDASVPRPSGLRKSDFVNPTLHKSRSVVLDQQSRIRSFHVRRLKQMDLTTRQKAAMRRHLWRRKKGPDGNMHWIRIDADVNDPTRESTVDMEMHGEGHDFVDMLSPISNTGSSLAEEDESSTNSTRRHENHVALAMRDLGYMEEEEAPSSSALQHPLRSTALQQLENAEERQSMFTGNSTSTTTSSSSHHRKAPAVASSAAMPSSSSGTAVITEGTGFGWGQGQTSFPLAAISEDERRENFTTLSTGYIRHTTADGAMEFAPALGVVVDGGSSRQPDCDDDLEEIAALTFQEKNNWFLHQVQKRWRRYEDGHIQFVVRRDHIVADSMEQTLKCPASRFWERLRIFFENEPGLDAGGLIREWYELLCDRVFGEEMGLFVATKGSNLAYWINPKAVLRPNYQQEFEFVGRLIGKALIEGFNMKMSLALPLIKHMLEVPISFSDLEFLDDELYRNCTWLKRNNQADLLSLDFTVTGLTNLEVIELVPGGAAIAVTDDNKAEYLDLLLKFHMFGSIASPLNAFLKGFYDIVPLFLISVFDYQEFDLLLSGMPDIDTNDWRVYSEIRWIKLETPSVAETAVVDWFWAVVANFSPEERARLLQFATGTSRVPVQGFKALTSTDGRVRRFTIQVVNRGPPPTGLMPKGHTCFNRIDLPLYANKAELAKYLTLVINMEITGFWLE</sequence>
<feature type="region of interest" description="Disordered" evidence="11">
    <location>
        <begin position="270"/>
        <end position="314"/>
    </location>
</feature>
<evidence type="ECO:0000313" key="15">
    <source>
        <dbReference type="EMBL" id="ETV86448.1"/>
    </source>
</evidence>
<accession>W4H5N9</accession>
<dbReference type="GeneID" id="20803640"/>
<dbReference type="InterPro" id="IPR035983">
    <property type="entry name" value="Hect_E3_ubiquitin_ligase"/>
</dbReference>
<dbReference type="Gene3D" id="3.90.1750.10">
    <property type="entry name" value="Hect, E3 ligase catalytic domains"/>
    <property type="match status" value="1"/>
</dbReference>
<feature type="active site" description="Glycyl thioester intermediate" evidence="9">
    <location>
        <position position="748"/>
    </location>
</feature>
<evidence type="ECO:0000259" key="13">
    <source>
        <dbReference type="PROSITE" id="PS50199"/>
    </source>
</evidence>
<keyword evidence="7 9" id="KW-0833">Ubl conjugation pathway</keyword>
<feature type="transmembrane region" description="Helical" evidence="12">
    <location>
        <begin position="15"/>
        <end position="36"/>
    </location>
</feature>
<dbReference type="GO" id="GO:0005737">
    <property type="term" value="C:cytoplasm"/>
    <property type="evidence" value="ECO:0007669"/>
    <property type="project" value="TreeGrafter"/>
</dbReference>
<dbReference type="OrthoDB" id="8068875at2759"/>
<keyword evidence="6 10" id="KW-0863">Zinc-finger</keyword>
<evidence type="ECO:0000256" key="2">
    <source>
        <dbReference type="ARBA" id="ARBA00004906"/>
    </source>
</evidence>
<keyword evidence="12" id="KW-1133">Transmembrane helix</keyword>
<proteinExistence type="predicted"/>
<evidence type="ECO:0000256" key="6">
    <source>
        <dbReference type="ARBA" id="ARBA00022771"/>
    </source>
</evidence>
<evidence type="ECO:0000256" key="4">
    <source>
        <dbReference type="ARBA" id="ARBA00022679"/>
    </source>
</evidence>
<dbReference type="PROSITE" id="PS01358">
    <property type="entry name" value="ZF_RANBP2_1"/>
    <property type="match status" value="1"/>
</dbReference>
<evidence type="ECO:0000256" key="12">
    <source>
        <dbReference type="SAM" id="Phobius"/>
    </source>
</evidence>
<dbReference type="PROSITE" id="PS50237">
    <property type="entry name" value="HECT"/>
    <property type="match status" value="1"/>
</dbReference>
<comment type="catalytic activity">
    <reaction evidence="1">
        <text>S-ubiquitinyl-[E2 ubiquitin-conjugating enzyme]-L-cysteine + [acceptor protein]-L-lysine = [E2 ubiquitin-conjugating enzyme]-L-cysteine + N(6)-ubiquitinyl-[acceptor protein]-L-lysine.</text>
        <dbReference type="EC" id="2.3.2.26"/>
    </reaction>
</comment>
<dbReference type="FunFam" id="3.30.2160.10:FF:000002">
    <property type="entry name" value="Putative Ubiquitin-protein ligase E3C"/>
    <property type="match status" value="1"/>
</dbReference>
<dbReference type="SMART" id="SM00547">
    <property type="entry name" value="ZnF_RBZ"/>
    <property type="match status" value="1"/>
</dbReference>
<dbReference type="RefSeq" id="XP_009823247.1">
    <property type="nucleotide sequence ID" value="XM_009824945.1"/>
</dbReference>
<evidence type="ECO:0000256" key="7">
    <source>
        <dbReference type="ARBA" id="ARBA00022786"/>
    </source>
</evidence>
<dbReference type="Pfam" id="PF00632">
    <property type="entry name" value="HECT"/>
    <property type="match status" value="1"/>
</dbReference>
<evidence type="ECO:0000256" key="9">
    <source>
        <dbReference type="PROSITE-ProRule" id="PRU00104"/>
    </source>
</evidence>
<dbReference type="FunFam" id="3.30.2410.10:FF:000009">
    <property type="entry name" value="Probable E3 ubiquitin-protein ligase HECTD2"/>
    <property type="match status" value="1"/>
</dbReference>
<dbReference type="PANTHER" id="PTHR11254:SF440">
    <property type="entry name" value="E3 UBIQUITIN-PROTEIN LIGASE NEDD-4"/>
    <property type="match status" value="1"/>
</dbReference>
<dbReference type="Gene3D" id="3.30.2160.10">
    <property type="entry name" value="Hect, E3 ligase catalytic domain"/>
    <property type="match status" value="1"/>
</dbReference>